<protein>
    <submittedName>
        <fullName evidence="2">Uncharacterized protein</fullName>
    </submittedName>
</protein>
<dbReference type="EMBL" id="AM743169">
    <property type="protein sequence ID" value="CAQ43970.1"/>
    <property type="molecule type" value="Genomic_DNA"/>
</dbReference>
<dbReference type="Proteomes" id="UP000008840">
    <property type="component" value="Chromosome"/>
</dbReference>
<dbReference type="KEGG" id="sml:Smlt0370"/>
<keyword evidence="3" id="KW-1185">Reference proteome</keyword>
<feature type="region of interest" description="Disordered" evidence="1">
    <location>
        <begin position="14"/>
        <end position="42"/>
    </location>
</feature>
<organism evidence="2 3">
    <name type="scientific">Stenotrophomonas maltophilia (strain K279a)</name>
    <dbReference type="NCBI Taxonomy" id="522373"/>
    <lineage>
        <taxon>Bacteria</taxon>
        <taxon>Pseudomonadati</taxon>
        <taxon>Pseudomonadota</taxon>
        <taxon>Gammaproteobacteria</taxon>
        <taxon>Lysobacterales</taxon>
        <taxon>Lysobacteraceae</taxon>
        <taxon>Stenotrophomonas</taxon>
        <taxon>Stenotrophomonas maltophilia group</taxon>
    </lineage>
</organism>
<name>B2FJ41_STRMK</name>
<gene>
    <name evidence="2" type="ordered locus">Smlt0370</name>
</gene>
<proteinExistence type="predicted"/>
<dbReference type="AlphaFoldDB" id="B2FJ41"/>
<evidence type="ECO:0000313" key="3">
    <source>
        <dbReference type="Proteomes" id="UP000008840"/>
    </source>
</evidence>
<dbReference type="HOGENOM" id="CLU_2119773_0_0_6"/>
<evidence type="ECO:0000313" key="2">
    <source>
        <dbReference type="EMBL" id="CAQ43970.1"/>
    </source>
</evidence>
<reference evidence="2 3" key="1">
    <citation type="journal article" date="2008" name="Genome Biol.">
        <title>The complete genome, comparative and functional analysis of Stenotrophomonas maltophilia reveals an organism heavily shielded by drug resistance determinants.</title>
        <authorList>
            <person name="Crossman L.C."/>
            <person name="Gould V.C."/>
            <person name="Dow J.M."/>
            <person name="Vernikos G.S."/>
            <person name="Okazaki A."/>
            <person name="Sebaihia M."/>
            <person name="Saunders D."/>
            <person name="Arrowsmith C."/>
            <person name="Carver T."/>
            <person name="Peters N."/>
            <person name="Adlem E."/>
            <person name="Kerhornou A."/>
            <person name="Lord A."/>
            <person name="Murphy L."/>
            <person name="Seeger K."/>
            <person name="Squares R."/>
            <person name="Rutter S."/>
            <person name="Quail M.A."/>
            <person name="Rajandream M.A."/>
            <person name="Harris D."/>
            <person name="Churcher C."/>
            <person name="Bentley S.D."/>
            <person name="Parkhill J."/>
            <person name="Thomson N.R."/>
            <person name="Avison M.B."/>
        </authorList>
    </citation>
    <scope>NUCLEOTIDE SEQUENCE [LARGE SCALE GENOMIC DNA]</scope>
    <source>
        <strain evidence="2 3">K279a</strain>
    </source>
</reference>
<sequence length="114" mass="12558">MFPRLRRGVTFFARKESNQRNAPPAASRRASHAGTLRSSARRGTARELAALRHPHLFALAGPAVLSSLKADWKVKINGKSIHAWRGSYLLPIWHLGCREPGVGDRVDPGLATEK</sequence>
<evidence type="ECO:0000256" key="1">
    <source>
        <dbReference type="SAM" id="MobiDB-lite"/>
    </source>
</evidence>
<accession>B2FJ41</accession>
<dbReference type="EnsemblBacteria" id="CAQ43970">
    <property type="protein sequence ID" value="CAQ43970"/>
    <property type="gene ID" value="Smlt0370"/>
</dbReference>